<sequence>MTKKILWVKLGLLYASDSSTHHCKLVSHAGNPLAVHLEADIYRIFFSSRDNKNRSSVGAVDIDIVKRKIVQRHFNPFFVHGSEGSFYQDGVSIGNCYQVDGITYMLFMGWQNPSNSHWRGDIGRLIVNPDLTLQLDRETPFLGVDKLDPISLSYPWVLKDDVEGYKMWYGSTVNWDAGNGEMLHVINYAFSTDGHNWQRQGLCVPYEINKAQAFSRPTVIGNSQKGYQMWFSYRSGRGEKYRIGYAFSQDGARWELALESSGISISTEGWDSEMIEYPFVFNHKGEYYMLYNGNGYGKTGFGIAILEEHNTNV</sequence>
<proteinExistence type="predicted"/>
<organism evidence="1 2">
    <name type="scientific">Cylindrospermopsis curvispora GIHE-G1</name>
    <dbReference type="NCBI Taxonomy" id="2666332"/>
    <lineage>
        <taxon>Bacteria</taxon>
        <taxon>Bacillati</taxon>
        <taxon>Cyanobacteriota</taxon>
        <taxon>Cyanophyceae</taxon>
        <taxon>Nostocales</taxon>
        <taxon>Aphanizomenonaceae</taxon>
        <taxon>Cylindrospermopsis</taxon>
    </lineage>
</organism>
<dbReference type="KEGG" id="ccur:IAR63_02495"/>
<dbReference type="Gene3D" id="2.115.10.20">
    <property type="entry name" value="Glycosyl hydrolase domain, family 43"/>
    <property type="match status" value="1"/>
</dbReference>
<name>A0A7H0F1R2_9CYAN</name>
<protein>
    <recommendedName>
        <fullName evidence="3">Glycosyl hydrolase family 32 N-terminal domain-containing protein</fullName>
    </recommendedName>
</protein>
<evidence type="ECO:0000313" key="1">
    <source>
        <dbReference type="EMBL" id="QNP29978.1"/>
    </source>
</evidence>
<evidence type="ECO:0000313" key="2">
    <source>
        <dbReference type="Proteomes" id="UP000516013"/>
    </source>
</evidence>
<gene>
    <name evidence="1" type="ORF">IAR63_02495</name>
</gene>
<evidence type="ECO:0008006" key="3">
    <source>
        <dbReference type="Google" id="ProtNLM"/>
    </source>
</evidence>
<dbReference type="AlphaFoldDB" id="A0A7H0F1R2"/>
<keyword evidence="2" id="KW-1185">Reference proteome</keyword>
<reference evidence="1 2" key="1">
    <citation type="submission" date="2020-08" db="EMBL/GenBank/DDBJ databases">
        <title>Complete genome sequence of Raphidiopsis curvispora isolated from drinking water reservoir in South Korea.</title>
        <authorList>
            <person name="Jeong J."/>
        </authorList>
    </citation>
    <scope>NUCLEOTIDE SEQUENCE [LARGE SCALE GENOMIC DNA]</scope>
    <source>
        <strain evidence="1 2">GIHE-G1</strain>
    </source>
</reference>
<dbReference type="SUPFAM" id="SSF75005">
    <property type="entry name" value="Arabinanase/levansucrase/invertase"/>
    <property type="match status" value="1"/>
</dbReference>
<dbReference type="EMBL" id="CP060822">
    <property type="protein sequence ID" value="QNP29978.1"/>
    <property type="molecule type" value="Genomic_DNA"/>
</dbReference>
<dbReference type="PANTHER" id="PTHR35279">
    <property type="match status" value="1"/>
</dbReference>
<dbReference type="RefSeq" id="WP_187706462.1">
    <property type="nucleotide sequence ID" value="NZ_CP060822.1"/>
</dbReference>
<dbReference type="InterPro" id="IPR023296">
    <property type="entry name" value="Glyco_hydro_beta-prop_sf"/>
</dbReference>
<accession>A0A7H0F1R2</accession>
<dbReference type="Proteomes" id="UP000516013">
    <property type="component" value="Chromosome"/>
</dbReference>
<dbReference type="PANTHER" id="PTHR35279:SF1">
    <property type="entry name" value="ARABINANASE_LEVANSUCRASE_INVERTASE"/>
    <property type="match status" value="1"/>
</dbReference>